<name>A0A370HFF7_9NOCA</name>
<sequence length="651" mass="70424">MRGPGPARTTGASAWMPGDEVRARSRLLRAAAEWGYGDLAELHRASVDDPEWFWRAAAEDLGVEFAVPFDRVLDESDGKQFPRWFPGGRLNLATLCSHRHAAGAAAGKTAVVYEGDDGRRRALTYAELDTEVRRFAANLSALGVSQGDRVVLFVPVVPESVVAFLACAMIGAISVPAFTGYGPEALAARLRDSEAVVLITADATTRRGKVVPLKETADEALESVPSVRHSVVVRHLDNGVEMRDGRDLYWDELPADPEPVPTAQVESNDPLTIVYTSGTTGRPKGIVHSHGGFAVKAAVDFGYGFDVHDDDVIAWISDMGWLVGPLLIAGGLQFGATVVFTEGVPDHPTPTRMWEIVDRNGVTLQGVAPTAMRLVMGRTEGPPPGLNTLRAFVSTGEAWDEPTWRWLFETVGGARRPIINYSGGTEVGGGLLIGYPFLPIDPASFNAPVPGVDVAVLDSDGNPVTGEVGELSVLNTFPGMTHAFWNDRERYLETYWSRWDDVWVHGDLAAVDEHGTWHIHGRSDDTIKVSGRRVGPAEIEAALLKDRRIVEAAVIGEPDSQRGQRVVGFVVLRAGDIDRDDLTATAVHHIGRSFAPRLHVVAALPKTKNGKIMRRAIRSRYLGLAQGDLSSLDPATPIDGIPTRELSGDHE</sequence>
<protein>
    <recommendedName>
        <fullName evidence="2">acetate--CoA ligase</fullName>
        <ecNumber evidence="2">6.2.1.1</ecNumber>
    </recommendedName>
</protein>
<keyword evidence="11" id="KW-1185">Reference proteome</keyword>
<evidence type="ECO:0000256" key="6">
    <source>
        <dbReference type="ARBA" id="ARBA00022990"/>
    </source>
</evidence>
<dbReference type="Pfam" id="PF00501">
    <property type="entry name" value="AMP-binding"/>
    <property type="match status" value="1"/>
</dbReference>
<dbReference type="GO" id="GO:0006085">
    <property type="term" value="P:acetyl-CoA biosynthetic process"/>
    <property type="evidence" value="ECO:0007669"/>
    <property type="project" value="TreeGrafter"/>
</dbReference>
<feature type="domain" description="Acetyl-coenzyme A synthetase N-terminal" evidence="9">
    <location>
        <begin position="40"/>
        <end position="96"/>
    </location>
</feature>
<dbReference type="AlphaFoldDB" id="A0A370HFF7"/>
<dbReference type="EC" id="6.2.1.1" evidence="2"/>
<dbReference type="OrthoDB" id="9803968at2"/>
<dbReference type="InterPro" id="IPR032387">
    <property type="entry name" value="ACAS_N"/>
</dbReference>
<dbReference type="InterPro" id="IPR000873">
    <property type="entry name" value="AMP-dep_synth/lig_dom"/>
</dbReference>
<comment type="caution">
    <text evidence="10">The sequence shown here is derived from an EMBL/GenBank/DDBJ whole genome shotgun (WGS) entry which is preliminary data.</text>
</comment>
<keyword evidence="6" id="KW-0007">Acetylation</keyword>
<dbReference type="Gene3D" id="3.30.300.30">
    <property type="match status" value="1"/>
</dbReference>
<dbReference type="Pfam" id="PF13193">
    <property type="entry name" value="AMP-binding_C"/>
    <property type="match status" value="1"/>
</dbReference>
<dbReference type="InterPro" id="IPR042099">
    <property type="entry name" value="ANL_N_sf"/>
</dbReference>
<dbReference type="InterPro" id="IPR025110">
    <property type="entry name" value="AMP-bd_C"/>
</dbReference>
<dbReference type="PANTHER" id="PTHR24095:SF14">
    <property type="entry name" value="ACETYL-COENZYME A SYNTHETASE 1"/>
    <property type="match status" value="1"/>
</dbReference>
<evidence type="ECO:0000256" key="3">
    <source>
        <dbReference type="ARBA" id="ARBA00022598"/>
    </source>
</evidence>
<dbReference type="STRING" id="1210089.GCA_001613165_01899"/>
<dbReference type="InterPro" id="IPR020845">
    <property type="entry name" value="AMP-binding_CS"/>
</dbReference>
<gene>
    <name evidence="10" type="ORF">DFR68_101815</name>
</gene>
<evidence type="ECO:0000259" key="7">
    <source>
        <dbReference type="Pfam" id="PF00501"/>
    </source>
</evidence>
<dbReference type="PROSITE" id="PS00455">
    <property type="entry name" value="AMP_BINDING"/>
    <property type="match status" value="1"/>
</dbReference>
<keyword evidence="5" id="KW-0067">ATP-binding</keyword>
<dbReference type="Proteomes" id="UP000255355">
    <property type="component" value="Unassembled WGS sequence"/>
</dbReference>
<feature type="domain" description="AMP-binding enzyme C-terminal" evidence="8">
    <location>
        <begin position="538"/>
        <end position="611"/>
    </location>
</feature>
<evidence type="ECO:0000256" key="2">
    <source>
        <dbReference type="ARBA" id="ARBA00013275"/>
    </source>
</evidence>
<evidence type="ECO:0000313" key="11">
    <source>
        <dbReference type="Proteomes" id="UP000255355"/>
    </source>
</evidence>
<dbReference type="GO" id="GO:0003987">
    <property type="term" value="F:acetate-CoA ligase activity"/>
    <property type="evidence" value="ECO:0007669"/>
    <property type="project" value="UniProtKB-EC"/>
</dbReference>
<dbReference type="GO" id="GO:0005524">
    <property type="term" value="F:ATP binding"/>
    <property type="evidence" value="ECO:0007669"/>
    <property type="project" value="UniProtKB-KW"/>
</dbReference>
<reference evidence="10 11" key="1">
    <citation type="submission" date="2018-07" db="EMBL/GenBank/DDBJ databases">
        <title>Genomic Encyclopedia of Type Strains, Phase IV (KMG-IV): sequencing the most valuable type-strain genomes for metagenomic binning, comparative biology and taxonomic classification.</title>
        <authorList>
            <person name="Goeker M."/>
        </authorList>
    </citation>
    <scope>NUCLEOTIDE SEQUENCE [LARGE SCALE GENOMIC DNA]</scope>
    <source>
        <strain evidence="10 11">DSM 44952</strain>
    </source>
</reference>
<organism evidence="10 11">
    <name type="scientific">Nocardia mexicana</name>
    <dbReference type="NCBI Taxonomy" id="279262"/>
    <lineage>
        <taxon>Bacteria</taxon>
        <taxon>Bacillati</taxon>
        <taxon>Actinomycetota</taxon>
        <taxon>Actinomycetes</taxon>
        <taxon>Mycobacteriales</taxon>
        <taxon>Nocardiaceae</taxon>
        <taxon>Nocardia</taxon>
    </lineage>
</organism>
<evidence type="ECO:0000256" key="1">
    <source>
        <dbReference type="ARBA" id="ARBA00006432"/>
    </source>
</evidence>
<dbReference type="PANTHER" id="PTHR24095">
    <property type="entry name" value="ACETYL-COENZYME A SYNTHETASE"/>
    <property type="match status" value="1"/>
</dbReference>
<evidence type="ECO:0000313" key="10">
    <source>
        <dbReference type="EMBL" id="RDI55978.1"/>
    </source>
</evidence>
<evidence type="ECO:0000256" key="4">
    <source>
        <dbReference type="ARBA" id="ARBA00022741"/>
    </source>
</evidence>
<accession>A0A370HFF7</accession>
<dbReference type="InterPro" id="IPR045851">
    <property type="entry name" value="AMP-bd_C_sf"/>
</dbReference>
<dbReference type="SUPFAM" id="SSF56801">
    <property type="entry name" value="Acetyl-CoA synthetase-like"/>
    <property type="match status" value="1"/>
</dbReference>
<keyword evidence="4" id="KW-0547">Nucleotide-binding</keyword>
<comment type="similarity">
    <text evidence="1">Belongs to the ATP-dependent AMP-binding enzyme family.</text>
</comment>
<dbReference type="Pfam" id="PF16177">
    <property type="entry name" value="ACAS_N"/>
    <property type="match status" value="1"/>
</dbReference>
<evidence type="ECO:0000256" key="5">
    <source>
        <dbReference type="ARBA" id="ARBA00022840"/>
    </source>
</evidence>
<evidence type="ECO:0000259" key="9">
    <source>
        <dbReference type="Pfam" id="PF16177"/>
    </source>
</evidence>
<keyword evidence="3" id="KW-0436">Ligase</keyword>
<evidence type="ECO:0000259" key="8">
    <source>
        <dbReference type="Pfam" id="PF13193"/>
    </source>
</evidence>
<feature type="domain" description="AMP-dependent synthetase/ligase" evidence="7">
    <location>
        <begin position="100"/>
        <end position="473"/>
    </location>
</feature>
<dbReference type="EMBL" id="QQAZ01000001">
    <property type="protein sequence ID" value="RDI55978.1"/>
    <property type="molecule type" value="Genomic_DNA"/>
</dbReference>
<proteinExistence type="inferred from homology"/>
<dbReference type="Gene3D" id="3.40.50.12780">
    <property type="entry name" value="N-terminal domain of ligase-like"/>
    <property type="match status" value="1"/>
</dbReference>